<dbReference type="NCBIfam" id="NF041728">
    <property type="entry name" value="BPSL0761_fam"/>
    <property type="match status" value="1"/>
</dbReference>
<gene>
    <name evidence="1" type="ORF">SAMN05216198_3557</name>
</gene>
<dbReference type="InterPro" id="IPR049723">
    <property type="entry name" value="BPSL0761-like"/>
</dbReference>
<name>A0A1H1XAG2_9GAMM</name>
<reference evidence="2" key="1">
    <citation type="submission" date="2016-10" db="EMBL/GenBank/DDBJ databases">
        <authorList>
            <person name="Varghese N."/>
            <person name="Submissions S."/>
        </authorList>
    </citation>
    <scope>NUCLEOTIDE SEQUENCE [LARGE SCALE GENOMIC DNA]</scope>
    <source>
        <strain evidence="2">2SM5</strain>
    </source>
</reference>
<dbReference type="AlphaFoldDB" id="A0A1H1XAG2"/>
<organism evidence="1 2">
    <name type="scientific">Halopseudomonas litoralis</name>
    <dbReference type="NCBI Taxonomy" id="797277"/>
    <lineage>
        <taxon>Bacteria</taxon>
        <taxon>Pseudomonadati</taxon>
        <taxon>Pseudomonadota</taxon>
        <taxon>Gammaproteobacteria</taxon>
        <taxon>Pseudomonadales</taxon>
        <taxon>Pseudomonadaceae</taxon>
        <taxon>Halopseudomonas</taxon>
    </lineage>
</organism>
<dbReference type="Proteomes" id="UP000243426">
    <property type="component" value="Chromosome I"/>
</dbReference>
<evidence type="ECO:0000313" key="1">
    <source>
        <dbReference type="EMBL" id="SDT06297.1"/>
    </source>
</evidence>
<sequence>MTTPYERKQSLIQAYEFLQELSKDMDIPESTRRQAKALLRHYPTAQDIELEGQLQQRCSEELALVADKHGPLHPILVSRIAFGSML</sequence>
<dbReference type="EMBL" id="LT629748">
    <property type="protein sequence ID" value="SDT06297.1"/>
    <property type="molecule type" value="Genomic_DNA"/>
</dbReference>
<dbReference type="OrthoDB" id="5956333at2"/>
<keyword evidence="2" id="KW-1185">Reference proteome</keyword>
<proteinExistence type="predicted"/>
<accession>A0A1H1XAG2</accession>
<protein>
    <submittedName>
        <fullName evidence="1">Uncharacterized protein</fullName>
    </submittedName>
</protein>
<evidence type="ECO:0000313" key="2">
    <source>
        <dbReference type="Proteomes" id="UP000243426"/>
    </source>
</evidence>
<dbReference type="RefSeq" id="WP_090275518.1">
    <property type="nucleotide sequence ID" value="NZ_LT629748.1"/>
</dbReference>